<sequence>MASKIWEAGLALSLVCTAMASLGPVRASSSSDAAICPAASPVNSILQLPDSCSDSDRDPIGVTEGDEVSLQKASILVHKDTHKFVSVLFYASWCPFSRTLRTNFTILSSLFPTIRHIAIEESSIRPSILSRYGVHGFPTLFVLNSTMRVRYRGSRTLDSLMAFYNDVTGIRAASLDGNMFERIWDQLNLTKIASTEQECPFSWARSPEKLLQQETYLALAIAFVLLRLIYILLPTVRVCLERAWRGRMRNMSLMRFWEHPKSRLEHAVQVLSRRKSSKRSNLQEGAMNAKAWASKSLATVAISEASSSRVFFGGERL</sequence>
<name>A0ACC2MQM0_PERAE</name>
<comment type="caution">
    <text evidence="1">The sequence shown here is derived from an EMBL/GenBank/DDBJ whole genome shotgun (WGS) entry which is preliminary data.</text>
</comment>
<dbReference type="EMBL" id="CM056809">
    <property type="protein sequence ID" value="KAJ8648057.1"/>
    <property type="molecule type" value="Genomic_DNA"/>
</dbReference>
<evidence type="ECO:0000313" key="2">
    <source>
        <dbReference type="Proteomes" id="UP001234297"/>
    </source>
</evidence>
<dbReference type="Proteomes" id="UP001234297">
    <property type="component" value="Chromosome 1"/>
</dbReference>
<keyword evidence="2" id="KW-1185">Reference proteome</keyword>
<evidence type="ECO:0000313" key="1">
    <source>
        <dbReference type="EMBL" id="KAJ8648057.1"/>
    </source>
</evidence>
<organism evidence="1 2">
    <name type="scientific">Persea americana</name>
    <name type="common">Avocado</name>
    <dbReference type="NCBI Taxonomy" id="3435"/>
    <lineage>
        <taxon>Eukaryota</taxon>
        <taxon>Viridiplantae</taxon>
        <taxon>Streptophyta</taxon>
        <taxon>Embryophyta</taxon>
        <taxon>Tracheophyta</taxon>
        <taxon>Spermatophyta</taxon>
        <taxon>Magnoliopsida</taxon>
        <taxon>Magnoliidae</taxon>
        <taxon>Laurales</taxon>
        <taxon>Lauraceae</taxon>
        <taxon>Persea</taxon>
    </lineage>
</organism>
<gene>
    <name evidence="1" type="ORF">MRB53_001080</name>
</gene>
<reference evidence="1 2" key="1">
    <citation type="journal article" date="2022" name="Hortic Res">
        <title>A haplotype resolved chromosomal level avocado genome allows analysis of novel avocado genes.</title>
        <authorList>
            <person name="Nath O."/>
            <person name="Fletcher S.J."/>
            <person name="Hayward A."/>
            <person name="Shaw L.M."/>
            <person name="Masouleh A.K."/>
            <person name="Furtado A."/>
            <person name="Henry R.J."/>
            <person name="Mitter N."/>
        </authorList>
    </citation>
    <scope>NUCLEOTIDE SEQUENCE [LARGE SCALE GENOMIC DNA]</scope>
    <source>
        <strain evidence="2">cv. Hass</strain>
    </source>
</reference>
<protein>
    <submittedName>
        <fullName evidence="1">Uncharacterized protein</fullName>
    </submittedName>
</protein>
<accession>A0ACC2MQM0</accession>
<proteinExistence type="predicted"/>